<feature type="region of interest" description="Disordered" evidence="1">
    <location>
        <begin position="35"/>
        <end position="59"/>
    </location>
</feature>
<keyword evidence="4" id="KW-1185">Reference proteome</keyword>
<dbReference type="FunCoup" id="A0A4Q1BKE2">
    <property type="interactions" value="1"/>
</dbReference>
<name>A0A4Q1BKE2_TREME</name>
<accession>A0A4Q1BKE2</accession>
<dbReference type="GO" id="GO:0003723">
    <property type="term" value="F:RNA binding"/>
    <property type="evidence" value="ECO:0007669"/>
    <property type="project" value="InterPro"/>
</dbReference>
<organism evidence="3 4">
    <name type="scientific">Tremella mesenterica</name>
    <name type="common">Jelly fungus</name>
    <dbReference type="NCBI Taxonomy" id="5217"/>
    <lineage>
        <taxon>Eukaryota</taxon>
        <taxon>Fungi</taxon>
        <taxon>Dikarya</taxon>
        <taxon>Basidiomycota</taxon>
        <taxon>Agaricomycotina</taxon>
        <taxon>Tremellomycetes</taxon>
        <taxon>Tremellales</taxon>
        <taxon>Tremellaceae</taxon>
        <taxon>Tremella</taxon>
    </lineage>
</organism>
<feature type="region of interest" description="Disordered" evidence="1">
    <location>
        <begin position="878"/>
        <end position="916"/>
    </location>
</feature>
<dbReference type="OrthoDB" id="2285229at2759"/>
<dbReference type="STRING" id="5217.A0A4Q1BKE2"/>
<dbReference type="InParanoid" id="A0A4Q1BKE2"/>
<feature type="domain" description="RNB" evidence="2">
    <location>
        <begin position="448"/>
        <end position="812"/>
    </location>
</feature>
<proteinExistence type="predicted"/>
<dbReference type="VEuPathDB" id="FungiDB:TREMEDRAFT_43259"/>
<reference evidence="3 4" key="1">
    <citation type="submission" date="2016-06" db="EMBL/GenBank/DDBJ databases">
        <title>Evolution of pathogenesis and genome organization in the Tremellales.</title>
        <authorList>
            <person name="Cuomo C."/>
            <person name="Litvintseva A."/>
            <person name="Heitman J."/>
            <person name="Chen Y."/>
            <person name="Sun S."/>
            <person name="Springer D."/>
            <person name="Dromer F."/>
            <person name="Young S."/>
            <person name="Zeng Q."/>
            <person name="Chapman S."/>
            <person name="Gujja S."/>
            <person name="Saif S."/>
            <person name="Birren B."/>
        </authorList>
    </citation>
    <scope>NUCLEOTIDE SEQUENCE [LARGE SCALE GENOMIC DNA]</scope>
    <source>
        <strain evidence="3 4">ATCC 28783</strain>
    </source>
</reference>
<comment type="caution">
    <text evidence="3">The sequence shown here is derived from an EMBL/GenBank/DDBJ whole genome shotgun (WGS) entry which is preliminary data.</text>
</comment>
<dbReference type="InterPro" id="IPR050180">
    <property type="entry name" value="RNR_Ribonuclease"/>
</dbReference>
<sequence>MTTWCAHCTHTLRTSRTRLFRPQCLIRSTSTVSLPLTTRPPAQPSSSRSITPKIPFTTGNDSVTSAEQRAFFATEDFPGDPSLSWDTAQPIIGIEPGRLVEVRRTDVSGIGLILGNVIVRGRRRLLLLRASGELWPVISADVQFVFPQSLLDPSVAERCWSPALIEAYGRDEDISTTEIEGMLIARREAVMVMRRIMRETEDMLNQLSTSKPGSVENVFKTFANEREQTSISIVSTAEYLLDEREGSIPPHGLAAYATQTMLMRKPEMFLADTMNMWSSGKFIMRSKEEYRRLVRVSKISLAETKEDRELLDAFVQKCQQAIDFSRSMSKGKTGEIELVEHDLPQWSEIDKDIISVLYLRLAERRSIQYSPARIISTSILRAIDRYPSEIIEEGLVLRFLCDIGVRSPWDILVSSRVLREQQQASIISSTQLQPSGDFLKGNELDSLREDFSDQTVYVIDEASAEELDDGISLQRIHNSEDVWVHVHIADPTKYIQPSDPAAIHASFQGSSLYDPSRSIPLFPLDIIKKELSLGAKVERNEGRQGVMTFSARITKKGDVLDMKVRLGWIKSPKVMTYSSVDQLLGDPTNHVIRPFDTLPSTSTTFQSPEVTQEDINNLKQLREIAITLRRVRLFRSGLDWSQPWANVNILSSLPPTPIDSFSYQTIPSQSRFYLNSPPLDYTIPSRGTSSWVVAEYMVLAGRLAARFCSSNDLPVLYRGMAIPDILPSSNSNQSQMTLDELLSRRDPENFLSTTKDVLASGLFMSTVTLSPIPLSHWALGISEKKGYLRVTSPLRRFDDMLVHWQIKSFLARKKGLGAIRLTEMEIKTLMMRSEMGQRRVKNASQDADIWWQVQAIERFRNGGSSSLRLSNTASSEITKLHKTSSQHDQNDLSVMRKREKMPCTEKTNSSNEGDEMGRNVMKEIGKQEEVIDLGNLEGTIMGHMSLTPDGIYTIPIYLPELGTTGFLDAGPKENIGIGETVKVRVSHTRSLPRAMVVCRLI</sequence>
<evidence type="ECO:0000313" key="3">
    <source>
        <dbReference type="EMBL" id="RXK38251.1"/>
    </source>
</evidence>
<dbReference type="AlphaFoldDB" id="A0A4Q1BKE2"/>
<evidence type="ECO:0000313" key="4">
    <source>
        <dbReference type="Proteomes" id="UP000289152"/>
    </source>
</evidence>
<dbReference type="GO" id="GO:0000932">
    <property type="term" value="C:P-body"/>
    <property type="evidence" value="ECO:0007669"/>
    <property type="project" value="TreeGrafter"/>
</dbReference>
<dbReference type="OMA" id="LRRYMDM"/>
<dbReference type="GO" id="GO:0000175">
    <property type="term" value="F:3'-5'-RNA exonuclease activity"/>
    <property type="evidence" value="ECO:0007669"/>
    <property type="project" value="TreeGrafter"/>
</dbReference>
<dbReference type="Pfam" id="PF00773">
    <property type="entry name" value="RNB"/>
    <property type="match status" value="1"/>
</dbReference>
<dbReference type="InterPro" id="IPR012340">
    <property type="entry name" value="NA-bd_OB-fold"/>
</dbReference>
<evidence type="ECO:0000259" key="2">
    <source>
        <dbReference type="SMART" id="SM00955"/>
    </source>
</evidence>
<feature type="compositionally biased region" description="Basic and acidic residues" evidence="1">
    <location>
        <begin position="888"/>
        <end position="903"/>
    </location>
</feature>
<evidence type="ECO:0000256" key="1">
    <source>
        <dbReference type="SAM" id="MobiDB-lite"/>
    </source>
</evidence>
<gene>
    <name evidence="3" type="ORF">M231_04423</name>
</gene>
<dbReference type="InterPro" id="IPR001900">
    <property type="entry name" value="RNase_II/R"/>
</dbReference>
<dbReference type="PANTHER" id="PTHR23355:SF65">
    <property type="entry name" value="EXORIBONUCLEASE CYT-4, PUTATIVE (AFU_ORTHOLOGUE AFUA_7G01550)-RELATED"/>
    <property type="match status" value="1"/>
</dbReference>
<dbReference type="SMART" id="SM00955">
    <property type="entry name" value="RNB"/>
    <property type="match status" value="1"/>
</dbReference>
<protein>
    <recommendedName>
        <fullName evidence="2">RNB domain-containing protein</fullName>
    </recommendedName>
</protein>
<dbReference type="PANTHER" id="PTHR23355">
    <property type="entry name" value="RIBONUCLEASE"/>
    <property type="match status" value="1"/>
</dbReference>
<dbReference type="Proteomes" id="UP000289152">
    <property type="component" value="Unassembled WGS sequence"/>
</dbReference>
<dbReference type="EMBL" id="SDIL01000050">
    <property type="protein sequence ID" value="RXK38251.1"/>
    <property type="molecule type" value="Genomic_DNA"/>
</dbReference>
<dbReference type="GO" id="GO:0006402">
    <property type="term" value="P:mRNA catabolic process"/>
    <property type="evidence" value="ECO:0007669"/>
    <property type="project" value="TreeGrafter"/>
</dbReference>
<dbReference type="SUPFAM" id="SSF50249">
    <property type="entry name" value="Nucleic acid-binding proteins"/>
    <property type="match status" value="1"/>
</dbReference>